<feature type="transmembrane region" description="Helical" evidence="6">
    <location>
        <begin position="392"/>
        <end position="411"/>
    </location>
</feature>
<feature type="transmembrane region" description="Helical" evidence="6">
    <location>
        <begin position="233"/>
        <end position="255"/>
    </location>
</feature>
<dbReference type="OrthoDB" id="9775950at2"/>
<feature type="transmembrane region" description="Helical" evidence="6">
    <location>
        <begin position="417"/>
        <end position="436"/>
    </location>
</feature>
<keyword evidence="5 6" id="KW-0472">Membrane</keyword>
<feature type="transmembrane region" description="Helical" evidence="6">
    <location>
        <begin position="53"/>
        <end position="75"/>
    </location>
</feature>
<dbReference type="PIRSF" id="PIRSF038958">
    <property type="entry name" value="PG_synth_SpoVB"/>
    <property type="match status" value="1"/>
</dbReference>
<evidence type="ECO:0000313" key="7">
    <source>
        <dbReference type="EMBL" id="PLT30850.1"/>
    </source>
</evidence>
<dbReference type="GO" id="GO:0005886">
    <property type="term" value="C:plasma membrane"/>
    <property type="evidence" value="ECO:0007669"/>
    <property type="project" value="UniProtKB-SubCell"/>
</dbReference>
<proteinExistence type="predicted"/>
<dbReference type="InterPro" id="IPR024923">
    <property type="entry name" value="PG_synth_SpoVB"/>
</dbReference>
<dbReference type="Pfam" id="PF01943">
    <property type="entry name" value="Polysacc_synt"/>
    <property type="match status" value="1"/>
</dbReference>
<dbReference type="InterPro" id="IPR002797">
    <property type="entry name" value="Polysacc_synth"/>
</dbReference>
<dbReference type="EMBL" id="PGUY01000015">
    <property type="protein sequence ID" value="PLT30850.1"/>
    <property type="molecule type" value="Genomic_DNA"/>
</dbReference>
<evidence type="ECO:0000313" key="8">
    <source>
        <dbReference type="Proteomes" id="UP000234748"/>
    </source>
</evidence>
<feature type="transmembrane region" description="Helical" evidence="6">
    <location>
        <begin position="287"/>
        <end position="306"/>
    </location>
</feature>
<evidence type="ECO:0000256" key="1">
    <source>
        <dbReference type="ARBA" id="ARBA00004651"/>
    </source>
</evidence>
<dbReference type="Proteomes" id="UP000234748">
    <property type="component" value="Unassembled WGS sequence"/>
</dbReference>
<dbReference type="CDD" id="cd13124">
    <property type="entry name" value="MATE_SpoVB_like"/>
    <property type="match status" value="1"/>
</dbReference>
<keyword evidence="2" id="KW-1003">Cell membrane</keyword>
<dbReference type="RefSeq" id="WP_101640690.1">
    <property type="nucleotide sequence ID" value="NZ_PGUY01000015.1"/>
</dbReference>
<evidence type="ECO:0000256" key="4">
    <source>
        <dbReference type="ARBA" id="ARBA00022989"/>
    </source>
</evidence>
<protein>
    <submittedName>
        <fullName evidence="7">Polysaccharide biosynthesis protein</fullName>
    </submittedName>
</protein>
<name>A0A2N5M925_9BACI</name>
<evidence type="ECO:0000256" key="2">
    <source>
        <dbReference type="ARBA" id="ARBA00022475"/>
    </source>
</evidence>
<evidence type="ECO:0000256" key="5">
    <source>
        <dbReference type="ARBA" id="ARBA00023136"/>
    </source>
</evidence>
<feature type="transmembrane region" description="Helical" evidence="6">
    <location>
        <begin position="483"/>
        <end position="501"/>
    </location>
</feature>
<evidence type="ECO:0000256" key="3">
    <source>
        <dbReference type="ARBA" id="ARBA00022692"/>
    </source>
</evidence>
<gene>
    <name evidence="7" type="ORF">CUU66_05605</name>
</gene>
<dbReference type="InterPro" id="IPR050833">
    <property type="entry name" value="Poly_Biosynth_Transport"/>
</dbReference>
<dbReference type="PANTHER" id="PTHR30250:SF29">
    <property type="entry name" value="POLYSACCHARIDE BIOSYNTHESIS PROTEIN C-TERMINAL DOMAIN-CONTAINING PROTEIN"/>
    <property type="match status" value="1"/>
</dbReference>
<feature type="transmembrane region" description="Helical" evidence="6">
    <location>
        <begin position="448"/>
        <end position="471"/>
    </location>
</feature>
<sequence>MAAKPEDLSSTIFKGAAVLTAAAILTKILSAFYRIPYQNIAGDLGFYIYQQVYPFYGISVILSTYGFPVVISKLIAEHSREKEEKHIIAAISFMILAFIGLVLFLGIFLGSDWIAAGMGDQNLAPLLRVSSFAFLFMPVISVIRGFFQGNNEMLPTAVSQIAEQSIRVLFIIGVTYLLLKQGNSLYTAGAGAVLGSVIGALASVLTLITFLWTGKYKFELTTFSYRRVKEIAGALFIQGTAFCISSLLLTLTQLIDSFTLYSLLLDTGLEERAAKELKGIFDRGQPLLQLGSIAATSLSLAIVPLLSSSRAKNDSRYLTRKVKLALAVTITTGAAATLGLISIITPVNIMLFTDDSGSDTLAVLAITILFSSLITISSAILQSIGVLWPTMLFILTGIGIKFLLNLWMIPILSIKGAAISTAAAYVFICAAHFSLLHKKLKGSLIDTGHIRIWLTAAVCMAAVLCVHTWIFSLIGADSRQGRMFSSIQALTGVLAGAFVYMKLILGSGMFAPEELSLLPFGSRLSLISQNKNNKRS</sequence>
<dbReference type="AlphaFoldDB" id="A0A2N5M925"/>
<keyword evidence="4 6" id="KW-1133">Transmembrane helix</keyword>
<comment type="caution">
    <text evidence="7">The sequence shown here is derived from an EMBL/GenBank/DDBJ whole genome shotgun (WGS) entry which is preliminary data.</text>
</comment>
<feature type="transmembrane region" description="Helical" evidence="6">
    <location>
        <begin position="87"/>
        <end position="109"/>
    </location>
</feature>
<feature type="transmembrane region" description="Helical" evidence="6">
    <location>
        <begin position="192"/>
        <end position="212"/>
    </location>
</feature>
<feature type="transmembrane region" description="Helical" evidence="6">
    <location>
        <begin position="12"/>
        <end position="33"/>
    </location>
</feature>
<keyword evidence="8" id="KW-1185">Reference proteome</keyword>
<feature type="transmembrane region" description="Helical" evidence="6">
    <location>
        <begin position="361"/>
        <end position="380"/>
    </location>
</feature>
<comment type="subcellular location">
    <subcellularLocation>
        <location evidence="1">Cell membrane</location>
        <topology evidence="1">Multi-pass membrane protein</topology>
    </subcellularLocation>
</comment>
<accession>A0A2N5M925</accession>
<reference evidence="7 8" key="1">
    <citation type="submission" date="2017-11" db="EMBL/GenBank/DDBJ databases">
        <title>Comparitive Functional Genomics of Dry Heat Resistant strains isolated from the Viking Spacecraft.</title>
        <authorList>
            <person name="Seuylemezian A."/>
            <person name="Cooper K."/>
            <person name="Vaishampayan P."/>
        </authorList>
    </citation>
    <scope>NUCLEOTIDE SEQUENCE [LARGE SCALE GENOMIC DNA]</scope>
    <source>
        <strain evidence="7 8">V1-29</strain>
    </source>
</reference>
<dbReference type="PANTHER" id="PTHR30250">
    <property type="entry name" value="PST FAMILY PREDICTED COLANIC ACID TRANSPORTER"/>
    <property type="match status" value="1"/>
</dbReference>
<organism evidence="7 8">
    <name type="scientific">Peribacillus deserti</name>
    <dbReference type="NCBI Taxonomy" id="673318"/>
    <lineage>
        <taxon>Bacteria</taxon>
        <taxon>Bacillati</taxon>
        <taxon>Bacillota</taxon>
        <taxon>Bacilli</taxon>
        <taxon>Bacillales</taxon>
        <taxon>Bacillaceae</taxon>
        <taxon>Peribacillus</taxon>
    </lineage>
</organism>
<feature type="transmembrane region" description="Helical" evidence="6">
    <location>
        <begin position="326"/>
        <end position="349"/>
    </location>
</feature>
<feature type="transmembrane region" description="Helical" evidence="6">
    <location>
        <begin position="129"/>
        <end position="147"/>
    </location>
</feature>
<evidence type="ECO:0000256" key="6">
    <source>
        <dbReference type="SAM" id="Phobius"/>
    </source>
</evidence>
<keyword evidence="3 6" id="KW-0812">Transmembrane</keyword>
<feature type="transmembrane region" description="Helical" evidence="6">
    <location>
        <begin position="168"/>
        <end position="186"/>
    </location>
</feature>